<organism evidence="2 3">
    <name type="scientific">Liparis tanakae</name>
    <name type="common">Tanaka's snailfish</name>
    <dbReference type="NCBI Taxonomy" id="230148"/>
    <lineage>
        <taxon>Eukaryota</taxon>
        <taxon>Metazoa</taxon>
        <taxon>Chordata</taxon>
        <taxon>Craniata</taxon>
        <taxon>Vertebrata</taxon>
        <taxon>Euteleostomi</taxon>
        <taxon>Actinopterygii</taxon>
        <taxon>Neopterygii</taxon>
        <taxon>Teleostei</taxon>
        <taxon>Neoteleostei</taxon>
        <taxon>Acanthomorphata</taxon>
        <taxon>Eupercaria</taxon>
        <taxon>Perciformes</taxon>
        <taxon>Cottioidei</taxon>
        <taxon>Cottales</taxon>
        <taxon>Liparidae</taxon>
        <taxon>Liparis</taxon>
    </lineage>
</organism>
<dbReference type="AlphaFoldDB" id="A0A4Z2DYR7"/>
<name>A0A4Z2DYR7_9TELE</name>
<proteinExistence type="predicted"/>
<gene>
    <name evidence="2" type="ORF">EYF80_068183</name>
</gene>
<dbReference type="EMBL" id="SRLO01026355">
    <property type="protein sequence ID" value="TNN21705.1"/>
    <property type="molecule type" value="Genomic_DNA"/>
</dbReference>
<evidence type="ECO:0000313" key="3">
    <source>
        <dbReference type="Proteomes" id="UP000314294"/>
    </source>
</evidence>
<comment type="caution">
    <text evidence="2">The sequence shown here is derived from an EMBL/GenBank/DDBJ whole genome shotgun (WGS) entry which is preliminary data.</text>
</comment>
<reference evidence="2 3" key="1">
    <citation type="submission" date="2019-03" db="EMBL/GenBank/DDBJ databases">
        <title>First draft genome of Liparis tanakae, snailfish: a comprehensive survey of snailfish specific genes.</title>
        <authorList>
            <person name="Kim W."/>
            <person name="Song I."/>
            <person name="Jeong J.-H."/>
            <person name="Kim D."/>
            <person name="Kim S."/>
            <person name="Ryu S."/>
            <person name="Song J.Y."/>
            <person name="Lee S.K."/>
        </authorList>
    </citation>
    <scope>NUCLEOTIDE SEQUENCE [LARGE SCALE GENOMIC DNA]</scope>
    <source>
        <tissue evidence="2">Muscle</tissue>
    </source>
</reference>
<evidence type="ECO:0000313" key="2">
    <source>
        <dbReference type="EMBL" id="TNN21705.1"/>
    </source>
</evidence>
<dbReference type="Proteomes" id="UP000314294">
    <property type="component" value="Unassembled WGS sequence"/>
</dbReference>
<evidence type="ECO:0000256" key="1">
    <source>
        <dbReference type="SAM" id="MobiDB-lite"/>
    </source>
</evidence>
<keyword evidence="3" id="KW-1185">Reference proteome</keyword>
<feature type="region of interest" description="Disordered" evidence="1">
    <location>
        <begin position="1"/>
        <end position="38"/>
    </location>
</feature>
<accession>A0A4Z2DYR7</accession>
<protein>
    <submittedName>
        <fullName evidence="2">Uncharacterized protein</fullName>
    </submittedName>
</protein>
<sequence>MDVPEAGRPGKKSTSQKLEDQKKVGGVPVNPFCSDLSL</sequence>